<dbReference type="SMART" id="SM00448">
    <property type="entry name" value="REC"/>
    <property type="match status" value="1"/>
</dbReference>
<dbReference type="NCBIfam" id="TIGR00254">
    <property type="entry name" value="GGDEF"/>
    <property type="match status" value="1"/>
</dbReference>
<evidence type="ECO:0000313" key="9">
    <source>
        <dbReference type="Proteomes" id="UP000273643"/>
    </source>
</evidence>
<dbReference type="InterPro" id="IPR000014">
    <property type="entry name" value="PAS"/>
</dbReference>
<dbReference type="InterPro" id="IPR000700">
    <property type="entry name" value="PAS-assoc_C"/>
</dbReference>
<dbReference type="SMART" id="SM00086">
    <property type="entry name" value="PAC"/>
    <property type="match status" value="1"/>
</dbReference>
<dbReference type="InterPro" id="IPR001633">
    <property type="entry name" value="EAL_dom"/>
</dbReference>
<dbReference type="Gene3D" id="3.40.50.2300">
    <property type="match status" value="1"/>
</dbReference>
<dbReference type="EMBL" id="RJUK01000001">
    <property type="protein sequence ID" value="ROQ19625.1"/>
    <property type="molecule type" value="Genomic_DNA"/>
</dbReference>
<sequence>MAKSLKVLFIEDSEADAELTTAELVRGGFDPHGHRVETAPDLEAALEQPWDLIICDYRLPRFSAEDALAALKRSGQDIPFIIMSGAVQAEDTVNLLKQGAHDFMDKHALARLLPAVERELREAEIRVKRRKAEDRVRVLSRAVEQSPVSVVITDPSGNIEYVNPRFEELTGYSAEEATGRELGFSMVDQDSAQALSELWSTVSGGREWSGEFCSARRDGQLLWEQVSVSPLTDTENRITHYVVIKEDVTVRRSYEEQLLRQAHYDQLTGLANRVLMIDRMTVALEAAQRDDHKCALLVIDLDHFKNVNDSLGHSIGDNLLKESAGRLSGCIRGGDTLVRMGGDEFVVIMPRVVAAREPQQVAEQIVQQFERPFTIIGKQYRVTASIGIALYPEDGKNPHLVLRNADLAMYRAKDLGRNQYHFFTEEINQQLIDRLELEGRLRRVLDNEELTLHYQPIYSLERNFITGVEALVRWRQPDGSLWGPYRFIPLAEEIGMIHAIDNWVLRSALRTMAPWLSGSNDAMRLALNISSQQLQMPGFHQYVAEQLTANGVTPSQLELEITERMLVDNSDSTQENIQRLCEMGVRLSIDDFGTGYSSLGYLQNYPFHTLKIDRSFVCNIGINTHTARLIDTIITMGHGLGMEIVAEGIESDLERQFLKAHGCDQGQGYLFSHPLPLEQLRPLLEKAVRELPSFSENQPDG</sequence>
<dbReference type="PROSITE" id="PS50883">
    <property type="entry name" value="EAL"/>
    <property type="match status" value="1"/>
</dbReference>
<dbReference type="SMART" id="SM00052">
    <property type="entry name" value="EAL"/>
    <property type="match status" value="1"/>
</dbReference>
<dbReference type="PROSITE" id="PS50887">
    <property type="entry name" value="GGDEF"/>
    <property type="match status" value="1"/>
</dbReference>
<feature type="domain" description="PAC" evidence="5">
    <location>
        <begin position="208"/>
        <end position="260"/>
    </location>
</feature>
<dbReference type="FunFam" id="3.30.70.270:FF:000001">
    <property type="entry name" value="Diguanylate cyclase domain protein"/>
    <property type="match status" value="1"/>
</dbReference>
<feature type="domain" description="PAS" evidence="4">
    <location>
        <begin position="135"/>
        <end position="197"/>
    </location>
</feature>
<dbReference type="SUPFAM" id="SSF55073">
    <property type="entry name" value="Nucleotide cyclase"/>
    <property type="match status" value="1"/>
</dbReference>
<dbReference type="InterPro" id="IPR001789">
    <property type="entry name" value="Sig_transdc_resp-reg_receiver"/>
</dbReference>
<dbReference type="InterPro" id="IPR035965">
    <property type="entry name" value="PAS-like_dom_sf"/>
</dbReference>
<evidence type="ECO:0000259" key="7">
    <source>
        <dbReference type="PROSITE" id="PS50887"/>
    </source>
</evidence>
<protein>
    <submittedName>
        <fullName evidence="8">PAS domain S-box-containing protein/diguanylate cyclase (GGDEF)-like protein</fullName>
    </submittedName>
</protein>
<feature type="modified residue" description="4-aspartylphosphate" evidence="2">
    <location>
        <position position="56"/>
    </location>
</feature>
<dbReference type="InterPro" id="IPR001610">
    <property type="entry name" value="PAC"/>
</dbReference>
<evidence type="ECO:0000256" key="1">
    <source>
        <dbReference type="ARBA" id="ARBA00001946"/>
    </source>
</evidence>
<gene>
    <name evidence="8" type="ORF">EDC38_0210</name>
</gene>
<keyword evidence="9" id="KW-1185">Reference proteome</keyword>
<dbReference type="PANTHER" id="PTHR44757:SF2">
    <property type="entry name" value="BIOFILM ARCHITECTURE MAINTENANCE PROTEIN MBAA"/>
    <property type="match status" value="1"/>
</dbReference>
<evidence type="ECO:0000259" key="5">
    <source>
        <dbReference type="PROSITE" id="PS50113"/>
    </source>
</evidence>
<dbReference type="SMART" id="SM00091">
    <property type="entry name" value="PAS"/>
    <property type="match status" value="1"/>
</dbReference>
<dbReference type="PROSITE" id="PS50113">
    <property type="entry name" value="PAC"/>
    <property type="match status" value="1"/>
</dbReference>
<dbReference type="PROSITE" id="PS50110">
    <property type="entry name" value="RESPONSE_REGULATORY"/>
    <property type="match status" value="1"/>
</dbReference>
<dbReference type="CDD" id="cd00130">
    <property type="entry name" value="PAS"/>
    <property type="match status" value="1"/>
</dbReference>
<dbReference type="CDD" id="cd00156">
    <property type="entry name" value="REC"/>
    <property type="match status" value="1"/>
</dbReference>
<reference evidence="8 9" key="1">
    <citation type="submission" date="2018-11" db="EMBL/GenBank/DDBJ databases">
        <title>Genomic Encyclopedia of Type Strains, Phase IV (KMG-IV): sequencing the most valuable type-strain genomes for metagenomic binning, comparative biology and taxonomic classification.</title>
        <authorList>
            <person name="Goeker M."/>
        </authorList>
    </citation>
    <scope>NUCLEOTIDE SEQUENCE [LARGE SCALE GENOMIC DNA]</scope>
    <source>
        <strain evidence="8 9">DSM 16974</strain>
    </source>
</reference>
<dbReference type="Gene3D" id="3.20.20.450">
    <property type="entry name" value="EAL domain"/>
    <property type="match status" value="1"/>
</dbReference>
<dbReference type="Pfam" id="PF00563">
    <property type="entry name" value="EAL"/>
    <property type="match status" value="1"/>
</dbReference>
<comment type="cofactor">
    <cofactor evidence="1">
        <name>Mg(2+)</name>
        <dbReference type="ChEBI" id="CHEBI:18420"/>
    </cofactor>
</comment>
<dbReference type="SUPFAM" id="SSF141868">
    <property type="entry name" value="EAL domain-like"/>
    <property type="match status" value="1"/>
</dbReference>
<feature type="domain" description="EAL" evidence="6">
    <location>
        <begin position="434"/>
        <end position="688"/>
    </location>
</feature>
<dbReference type="RefSeq" id="WP_123636955.1">
    <property type="nucleotide sequence ID" value="NZ_RJUK01000001.1"/>
</dbReference>
<dbReference type="InterPro" id="IPR043128">
    <property type="entry name" value="Rev_trsase/Diguanyl_cyclase"/>
</dbReference>
<dbReference type="SUPFAM" id="SSF55785">
    <property type="entry name" value="PYP-like sensor domain (PAS domain)"/>
    <property type="match status" value="1"/>
</dbReference>
<dbReference type="SMART" id="SM00267">
    <property type="entry name" value="GGDEF"/>
    <property type="match status" value="1"/>
</dbReference>
<evidence type="ECO:0000259" key="4">
    <source>
        <dbReference type="PROSITE" id="PS50112"/>
    </source>
</evidence>
<dbReference type="InterPro" id="IPR029787">
    <property type="entry name" value="Nucleotide_cyclase"/>
</dbReference>
<dbReference type="CDD" id="cd01949">
    <property type="entry name" value="GGDEF"/>
    <property type="match status" value="1"/>
</dbReference>
<accession>A0A3N1NTV0</accession>
<dbReference type="AlphaFoldDB" id="A0A3N1NTV0"/>
<dbReference type="InterPro" id="IPR011006">
    <property type="entry name" value="CheY-like_superfamily"/>
</dbReference>
<organism evidence="8 9">
    <name type="scientific">Marinimicrobium koreense</name>
    <dbReference type="NCBI Taxonomy" id="306545"/>
    <lineage>
        <taxon>Bacteria</taxon>
        <taxon>Pseudomonadati</taxon>
        <taxon>Pseudomonadota</taxon>
        <taxon>Gammaproteobacteria</taxon>
        <taxon>Cellvibrionales</taxon>
        <taxon>Cellvibrionaceae</taxon>
        <taxon>Marinimicrobium</taxon>
    </lineage>
</organism>
<dbReference type="InterPro" id="IPR000160">
    <property type="entry name" value="GGDEF_dom"/>
</dbReference>
<dbReference type="Proteomes" id="UP000273643">
    <property type="component" value="Unassembled WGS sequence"/>
</dbReference>
<dbReference type="PROSITE" id="PS50112">
    <property type="entry name" value="PAS"/>
    <property type="match status" value="1"/>
</dbReference>
<dbReference type="InterPro" id="IPR035919">
    <property type="entry name" value="EAL_sf"/>
</dbReference>
<dbReference type="GO" id="GO:0000160">
    <property type="term" value="P:phosphorelay signal transduction system"/>
    <property type="evidence" value="ECO:0007669"/>
    <property type="project" value="InterPro"/>
</dbReference>
<dbReference type="OrthoDB" id="9176779at2"/>
<evidence type="ECO:0000259" key="3">
    <source>
        <dbReference type="PROSITE" id="PS50110"/>
    </source>
</evidence>
<dbReference type="Pfam" id="PF00072">
    <property type="entry name" value="Response_reg"/>
    <property type="match status" value="1"/>
</dbReference>
<keyword evidence="2" id="KW-0597">Phosphoprotein</keyword>
<dbReference type="InterPro" id="IPR052155">
    <property type="entry name" value="Biofilm_reg_signaling"/>
</dbReference>
<dbReference type="CDD" id="cd01948">
    <property type="entry name" value="EAL"/>
    <property type="match status" value="1"/>
</dbReference>
<name>A0A3N1NTV0_9GAMM</name>
<dbReference type="Pfam" id="PF00990">
    <property type="entry name" value="GGDEF"/>
    <property type="match status" value="1"/>
</dbReference>
<proteinExistence type="predicted"/>
<evidence type="ECO:0000313" key="8">
    <source>
        <dbReference type="EMBL" id="ROQ19625.1"/>
    </source>
</evidence>
<dbReference type="SUPFAM" id="SSF52172">
    <property type="entry name" value="CheY-like"/>
    <property type="match status" value="1"/>
</dbReference>
<dbReference type="Gene3D" id="3.30.450.20">
    <property type="entry name" value="PAS domain"/>
    <property type="match status" value="1"/>
</dbReference>
<dbReference type="NCBIfam" id="TIGR00229">
    <property type="entry name" value="sensory_box"/>
    <property type="match status" value="1"/>
</dbReference>
<feature type="domain" description="GGDEF" evidence="7">
    <location>
        <begin position="292"/>
        <end position="425"/>
    </location>
</feature>
<dbReference type="Gene3D" id="3.30.70.270">
    <property type="match status" value="1"/>
</dbReference>
<evidence type="ECO:0000259" key="6">
    <source>
        <dbReference type="PROSITE" id="PS50883"/>
    </source>
</evidence>
<dbReference type="Pfam" id="PF13426">
    <property type="entry name" value="PAS_9"/>
    <property type="match status" value="1"/>
</dbReference>
<dbReference type="GO" id="GO:0003824">
    <property type="term" value="F:catalytic activity"/>
    <property type="evidence" value="ECO:0007669"/>
    <property type="project" value="UniProtKB-ARBA"/>
</dbReference>
<evidence type="ECO:0000256" key="2">
    <source>
        <dbReference type="PROSITE-ProRule" id="PRU00169"/>
    </source>
</evidence>
<feature type="domain" description="Response regulatory" evidence="3">
    <location>
        <begin position="6"/>
        <end position="121"/>
    </location>
</feature>
<comment type="caution">
    <text evidence="8">The sequence shown here is derived from an EMBL/GenBank/DDBJ whole genome shotgun (WGS) entry which is preliminary data.</text>
</comment>
<dbReference type="PANTHER" id="PTHR44757">
    <property type="entry name" value="DIGUANYLATE CYCLASE DGCP"/>
    <property type="match status" value="1"/>
</dbReference>